<evidence type="ECO:0000313" key="1">
    <source>
        <dbReference type="EMBL" id="AFR98132.2"/>
    </source>
</evidence>
<dbReference type="HOGENOM" id="CLU_131048_0_0_1"/>
<dbReference type="EMBL" id="CP003830">
    <property type="protein sequence ID" value="AGV14738.1"/>
    <property type="molecule type" value="Genomic_DNA"/>
</dbReference>
<reference evidence="1 2" key="3">
    <citation type="journal article" date="2014" name="PLoS Genet.">
        <title>Analysis of the genome and transcriptome of Cryptococcus neoformans var. grubii reveals complex RNA expression and microevolution leading to virulence attenuation.</title>
        <authorList>
            <person name="Janbon G."/>
            <person name="Ormerod K.L."/>
            <person name="Paulet D."/>
            <person name="Byrnes E.J.III."/>
            <person name="Yadav V."/>
            <person name="Chatterjee G."/>
            <person name="Mullapudi N."/>
            <person name="Hon C.C."/>
            <person name="Billmyre R.B."/>
            <person name="Brunel F."/>
            <person name="Bahn Y.S."/>
            <person name="Chen W."/>
            <person name="Chen Y."/>
            <person name="Chow E.W."/>
            <person name="Coppee J.Y."/>
            <person name="Floyd-Averette A."/>
            <person name="Gaillardin C."/>
            <person name="Gerik K.J."/>
            <person name="Goldberg J."/>
            <person name="Gonzalez-Hilarion S."/>
            <person name="Gujja S."/>
            <person name="Hamlin J.L."/>
            <person name="Hsueh Y.P."/>
            <person name="Ianiri G."/>
            <person name="Jones S."/>
            <person name="Kodira C.D."/>
            <person name="Kozubowski L."/>
            <person name="Lam W."/>
            <person name="Marra M."/>
            <person name="Mesner L.D."/>
            <person name="Mieczkowski P.A."/>
            <person name="Moyrand F."/>
            <person name="Nielsen K."/>
            <person name="Proux C."/>
            <person name="Rossignol T."/>
            <person name="Schein J.E."/>
            <person name="Sun S."/>
            <person name="Wollschlaeger C."/>
            <person name="Wood I.A."/>
            <person name="Zeng Q."/>
            <person name="Neuveglise C."/>
            <person name="Newlon C.S."/>
            <person name="Perfect J.R."/>
            <person name="Lodge J.K."/>
            <person name="Idnurm A."/>
            <person name="Stajich J.E."/>
            <person name="Kronstad J.W."/>
            <person name="Sanyal K."/>
            <person name="Heitman J."/>
            <person name="Fraser J.A."/>
            <person name="Cuomo C.A."/>
            <person name="Dietrich F.S."/>
        </authorList>
    </citation>
    <scope>NUCLEOTIDE SEQUENCE [LARGE SCALE GENOMIC DNA]</scope>
    <source>
        <strain evidence="1">H99</strain>
        <strain evidence="2">H99 / ATCC 208821 / CBS 10515 / FGSC 9487</strain>
    </source>
</reference>
<reference evidence="1" key="1">
    <citation type="submission" date="2012-09" db="EMBL/GenBank/DDBJ databases">
        <title>The Genome Sequence of Cryptococcus neoformans grubii H99.</title>
        <authorList>
            <consortium name="The Broad Institute Genomics Platform"/>
            <person name="Cuomo C."/>
            <person name="Janbon G.J."/>
            <person name="Paulet D."/>
            <person name="Neuveglise C."/>
            <person name="Dietrich F."/>
            <person name="Allen A."/>
            <person name="Stajich J.S."/>
            <person name="Heitman J."/>
            <person name="Kronstad J."/>
            <person name="Walker B."/>
            <person name="Young S.K."/>
            <person name="Zeng Q."/>
            <person name="Gargeya S."/>
            <person name="Fitzgerald M."/>
            <person name="Haas B."/>
            <person name="Abouelleil A."/>
            <person name="Allen A."/>
            <person name="Alvarado L."/>
            <person name="Chapman S.B."/>
            <person name="Gainer-Dewar J."/>
            <person name="Goldberg J."/>
            <person name="Griggs A."/>
            <person name="Gujja S."/>
            <person name="Hansen M."/>
            <person name="Howarth C."/>
            <person name="Imamovic A."/>
            <person name="Ireland A."/>
            <person name="Larimer J."/>
            <person name="McCowan C."/>
            <person name="Murphy C."/>
            <person name="Pearson M.D."/>
            <person name="Poon T."/>
            <person name="Priest M."/>
            <person name="Roberts A.D."/>
            <person name="Saif S."/>
            <person name="Shea T.D."/>
            <person name="Sykes S.N."/>
            <person name="Wortman J."/>
            <person name="Nusbaum C."/>
            <person name="Birren B."/>
        </authorList>
    </citation>
    <scope>NUCLEOTIDE SEQUENCE</scope>
    <source>
        <strain>H99</strain>
    </source>
</reference>
<dbReference type="EMBL" id="CP003830">
    <property type="protein sequence ID" value="AFR98132.2"/>
    <property type="molecule type" value="Genomic_DNA"/>
</dbReference>
<dbReference type="RefSeq" id="XP_012052505.1">
    <property type="nucleotide sequence ID" value="XM_012197115.1"/>
</dbReference>
<reference evidence="1" key="2">
    <citation type="submission" date="2012-09" db="EMBL/GenBank/DDBJ databases">
        <authorList>
            <consortium name="The Broad Institute Genome Sequencing Platform"/>
            <person name="Birren B."/>
            <person name="Cuomo C."/>
            <person name="Gargeya S."/>
            <person name="Jaffe D."/>
            <person name="Young S.K."/>
            <person name="Wortman J."/>
            <person name="Zeng Q."/>
            <person name="Alvarado L."/>
            <person name="Dietrich F."/>
            <person name="Allen A."/>
            <person name="Stajich J.E."/>
            <person name="Heitman J."/>
            <person name="Kronstad J."/>
        </authorList>
    </citation>
    <scope>NUCLEOTIDE SEQUENCE</scope>
    <source>
        <strain evidence="1">H99</strain>
    </source>
</reference>
<proteinExistence type="predicted"/>
<dbReference type="AlphaFoldDB" id="J9VUI9"/>
<sequence length="175" mass="19952">MTRVPNGQKGYLNSCSNTKYFQRSNSTFFTNNPQQKVFQFFDMTLHFSVDKPPPQYAQIKCNSSLPPPYTPQPLFPLAENDIAPYDLATFRALDGQSRQIFNQALCDFQRSVDPDQWGLYRHGQLLTSVEPKQGHGMIECLRWVLEMIAPPEESLRINETDLGTSTRLAGMPFAL</sequence>
<protein>
    <submittedName>
        <fullName evidence="1">Uncharacterized protein</fullName>
    </submittedName>
</protein>
<dbReference type="KEGG" id="cng:CNAG_01937"/>
<keyword evidence="2" id="KW-1185">Reference proteome</keyword>
<name>J9VUI9_CRYN9</name>
<accession>J9VUI9</accession>
<dbReference type="RefSeq" id="XP_012052856.1">
    <property type="nucleotide sequence ID" value="XM_012197466.1"/>
</dbReference>
<dbReference type="VEuPathDB" id="FungiDB:CNAG_01937"/>
<dbReference type="OrthoDB" id="10449044at2759"/>
<gene>
    <name evidence="1" type="ORF">CNAG_01937</name>
</gene>
<dbReference type="GeneID" id="23885603"/>
<dbReference type="Proteomes" id="UP000010091">
    <property type="component" value="Chromosome 11"/>
</dbReference>
<evidence type="ECO:0000313" key="2">
    <source>
        <dbReference type="Proteomes" id="UP000010091"/>
    </source>
</evidence>
<organism evidence="1 2">
    <name type="scientific">Cryptococcus neoformans (strain H99 / ATCC 208821 / CBS 10515 / FGSC 9487)</name>
    <name type="common">Cryptococcus neoformans var. grubii serotype A</name>
    <dbReference type="NCBI Taxonomy" id="235443"/>
    <lineage>
        <taxon>Eukaryota</taxon>
        <taxon>Fungi</taxon>
        <taxon>Dikarya</taxon>
        <taxon>Basidiomycota</taxon>
        <taxon>Agaricomycotina</taxon>
        <taxon>Tremellomycetes</taxon>
        <taxon>Tremellales</taxon>
        <taxon>Cryptococcaceae</taxon>
        <taxon>Cryptococcus</taxon>
        <taxon>Cryptococcus neoformans species complex</taxon>
    </lineage>
</organism>